<dbReference type="InterPro" id="IPR036291">
    <property type="entry name" value="NAD(P)-bd_dom_sf"/>
</dbReference>
<gene>
    <name evidence="6" type="ORF">EDC65_4457</name>
</gene>
<dbReference type="SUPFAM" id="SSF50129">
    <property type="entry name" value="GroES-like"/>
    <property type="match status" value="1"/>
</dbReference>
<evidence type="ECO:0000256" key="4">
    <source>
        <dbReference type="ARBA" id="ARBA00022833"/>
    </source>
</evidence>
<evidence type="ECO:0000256" key="5">
    <source>
        <dbReference type="ARBA" id="ARBA00023002"/>
    </source>
</evidence>
<keyword evidence="7" id="KW-1185">Reference proteome</keyword>
<dbReference type="InterPro" id="IPR011032">
    <property type="entry name" value="GroES-like_sf"/>
</dbReference>
<dbReference type="RefSeq" id="WP_123693655.1">
    <property type="nucleotide sequence ID" value="NZ_AP019700.1"/>
</dbReference>
<organism evidence="6 7">
    <name type="scientific">Stella humosa</name>
    <dbReference type="NCBI Taxonomy" id="94"/>
    <lineage>
        <taxon>Bacteria</taxon>
        <taxon>Pseudomonadati</taxon>
        <taxon>Pseudomonadota</taxon>
        <taxon>Alphaproteobacteria</taxon>
        <taxon>Rhodospirillales</taxon>
        <taxon>Stellaceae</taxon>
        <taxon>Stella</taxon>
    </lineage>
</organism>
<dbReference type="OrthoDB" id="9781588at2"/>
<dbReference type="GO" id="GO:0016491">
    <property type="term" value="F:oxidoreductase activity"/>
    <property type="evidence" value="ECO:0007669"/>
    <property type="project" value="UniProtKB-KW"/>
</dbReference>
<accession>A0A3N1KZQ4</accession>
<comment type="cofactor">
    <cofactor evidence="1">
        <name>Zn(2+)</name>
        <dbReference type="ChEBI" id="CHEBI:29105"/>
    </cofactor>
</comment>
<dbReference type="Proteomes" id="UP000278222">
    <property type="component" value="Unassembled WGS sequence"/>
</dbReference>
<dbReference type="SUPFAM" id="SSF51735">
    <property type="entry name" value="NAD(P)-binding Rossmann-fold domains"/>
    <property type="match status" value="1"/>
</dbReference>
<keyword evidence="5" id="KW-0560">Oxidoreductase</keyword>
<evidence type="ECO:0000313" key="6">
    <source>
        <dbReference type="EMBL" id="ROP83808.1"/>
    </source>
</evidence>
<dbReference type="Gene3D" id="3.40.50.720">
    <property type="entry name" value="NAD(P)-binding Rossmann-like Domain"/>
    <property type="match status" value="1"/>
</dbReference>
<comment type="caution">
    <text evidence="6">The sequence shown here is derived from an EMBL/GenBank/DDBJ whole genome shotgun (WGS) entry which is preliminary data.</text>
</comment>
<dbReference type="PANTHER" id="PTHR43350:SF19">
    <property type="entry name" value="D-GULOSIDE 3-DEHYDROGENASE"/>
    <property type="match status" value="1"/>
</dbReference>
<protein>
    <submittedName>
        <fullName evidence="6">Threonine dehydrogenase-like Zn-dependent dehydrogenase</fullName>
    </submittedName>
</protein>
<keyword evidence="3" id="KW-0479">Metal-binding</keyword>
<evidence type="ECO:0000256" key="2">
    <source>
        <dbReference type="ARBA" id="ARBA00008072"/>
    </source>
</evidence>
<evidence type="ECO:0000313" key="7">
    <source>
        <dbReference type="Proteomes" id="UP000278222"/>
    </source>
</evidence>
<dbReference type="AlphaFoldDB" id="A0A3N1KZQ4"/>
<dbReference type="GO" id="GO:0046872">
    <property type="term" value="F:metal ion binding"/>
    <property type="evidence" value="ECO:0007669"/>
    <property type="project" value="UniProtKB-KW"/>
</dbReference>
<reference evidence="6 7" key="1">
    <citation type="submission" date="2018-11" db="EMBL/GenBank/DDBJ databases">
        <title>Genomic Encyclopedia of Type Strains, Phase IV (KMG-IV): sequencing the most valuable type-strain genomes for metagenomic binning, comparative biology and taxonomic classification.</title>
        <authorList>
            <person name="Goeker M."/>
        </authorList>
    </citation>
    <scope>NUCLEOTIDE SEQUENCE [LARGE SCALE GENOMIC DNA]</scope>
    <source>
        <strain evidence="6 7">DSM 5900</strain>
    </source>
</reference>
<comment type="similarity">
    <text evidence="2">Belongs to the zinc-containing alcohol dehydrogenase family.</text>
</comment>
<evidence type="ECO:0000256" key="1">
    <source>
        <dbReference type="ARBA" id="ARBA00001947"/>
    </source>
</evidence>
<dbReference type="CDD" id="cd08255">
    <property type="entry name" value="2-desacetyl-2-hydroxyethyl_bacteriochlorophyllide_like"/>
    <property type="match status" value="1"/>
</dbReference>
<keyword evidence="4" id="KW-0862">Zinc</keyword>
<evidence type="ECO:0000256" key="3">
    <source>
        <dbReference type="ARBA" id="ARBA00022723"/>
    </source>
</evidence>
<name>A0A3N1KZQ4_9PROT</name>
<dbReference type="PANTHER" id="PTHR43350">
    <property type="entry name" value="NAD-DEPENDENT ALCOHOL DEHYDROGENASE"/>
    <property type="match status" value="1"/>
</dbReference>
<sequence length="330" mass="34059">MSAGSEPPPAAHAFWTVAAGVGEIRPAAVPSPEPDEAVVATLWSGISRGTETLVFAGGVPESEWERMRCPFQEGAFSGAVKYGYAAVGRVDSGPPGLLGTNVFCLHPHQDRFVVPADALLPLPAALPPRRAVLAANLETAINALWDSPVLPGQRIAVVGGGVVGLAVARLASAVPGAQVTLVDVDPGKATVAAALGVAFALPDAAPRDCDGVFEVSGKPAGLVTALDLAGDEAVVTVLSWFGSAPAALPLGGAFHARRLTLRASQVGRVAPAQRSRWSYRRRLALALDLLGDPAYDHLLTGESAFADLPQTMRRLAGPPDGTLCHVVRYS</sequence>
<dbReference type="EMBL" id="RJKX01000016">
    <property type="protein sequence ID" value="ROP83808.1"/>
    <property type="molecule type" value="Genomic_DNA"/>
</dbReference>
<dbReference type="Gene3D" id="3.90.180.10">
    <property type="entry name" value="Medium-chain alcohol dehydrogenases, catalytic domain"/>
    <property type="match status" value="1"/>
</dbReference>
<proteinExistence type="inferred from homology"/>